<evidence type="ECO:0000313" key="6">
    <source>
        <dbReference type="Proteomes" id="UP000249522"/>
    </source>
</evidence>
<dbReference type="InterPro" id="IPR028345">
    <property type="entry name" value="Antibiotic_NAT-like"/>
</dbReference>
<reference evidence="5 6" key="1">
    <citation type="submission" date="2018-06" db="EMBL/GenBank/DDBJ databases">
        <title>Paenibacillus imtechensis sp. nov.</title>
        <authorList>
            <person name="Pinnaka A.K."/>
            <person name="Singh H."/>
            <person name="Kaur M."/>
        </authorList>
    </citation>
    <scope>NUCLEOTIDE SEQUENCE [LARGE SCALE GENOMIC DNA]</scope>
    <source>
        <strain evidence="5 6">SMB1</strain>
    </source>
</reference>
<protein>
    <recommendedName>
        <fullName evidence="4">Aminoglycoside N(3)-acetyltransferase</fullName>
        <ecNumber evidence="4">2.3.1.-</ecNumber>
    </recommendedName>
</protein>
<evidence type="ECO:0000256" key="3">
    <source>
        <dbReference type="ARBA" id="ARBA00023315"/>
    </source>
</evidence>
<dbReference type="GO" id="GO:0046353">
    <property type="term" value="F:aminoglycoside 3-N-acetyltransferase activity"/>
    <property type="evidence" value="ECO:0007669"/>
    <property type="project" value="UniProtKB-EC"/>
</dbReference>
<evidence type="ECO:0000313" key="5">
    <source>
        <dbReference type="EMBL" id="PZD93059.1"/>
    </source>
</evidence>
<keyword evidence="6" id="KW-1185">Reference proteome</keyword>
<dbReference type="RefSeq" id="WP_111149701.1">
    <property type="nucleotide sequence ID" value="NZ_QKRB01000060.1"/>
</dbReference>
<sequence length="270" mass="29290">MSEHELIQATEWPVTLSSLKEELDALGVREGDTVIVHSSLSSLGWVCGGPQTVVQALMAAVGSGGTVVMPAQSGDWSDPAGWGNPAVPQEWIEIIYKEMPAFDPAVTPTREMGRIAELFRTFPGTMRSSHPQSSFSANGRQAAYITAEHPLTPQFGEASPLGKLYELDAKVLLLGAGYDSCTSFHLAETQLDGMPEKQMGTAMLEQGERVWKTFTDYAYDADDFADLGADMEGRVAVKLGRIGRAECRLFSVKEAVDYAKAWLADNRPKG</sequence>
<proteinExistence type="inferred from homology"/>
<dbReference type="Proteomes" id="UP000249522">
    <property type="component" value="Unassembled WGS sequence"/>
</dbReference>
<comment type="caution">
    <text evidence="5">The sequence shown here is derived from an EMBL/GenBank/DDBJ whole genome shotgun (WGS) entry which is preliminary data.</text>
</comment>
<dbReference type="SUPFAM" id="SSF110710">
    <property type="entry name" value="TTHA0583/YokD-like"/>
    <property type="match status" value="1"/>
</dbReference>
<dbReference type="InterPro" id="IPR003679">
    <property type="entry name" value="Amioglycoside_AcTrfase"/>
</dbReference>
<name>A0A2W1L2D4_9BACL</name>
<dbReference type="OrthoDB" id="7330654at2"/>
<organism evidence="5 6">
    <name type="scientific">Paenibacillus sambharensis</name>
    <dbReference type="NCBI Taxonomy" id="1803190"/>
    <lineage>
        <taxon>Bacteria</taxon>
        <taxon>Bacillati</taxon>
        <taxon>Bacillota</taxon>
        <taxon>Bacilli</taxon>
        <taxon>Bacillales</taxon>
        <taxon>Paenibacillaceae</taxon>
        <taxon>Paenibacillus</taxon>
    </lineage>
</organism>
<keyword evidence="4" id="KW-0046">Antibiotic resistance</keyword>
<keyword evidence="2 4" id="KW-0808">Transferase</keyword>
<dbReference type="PANTHER" id="PTHR11104">
    <property type="entry name" value="AMINOGLYCOSIDE N3-ACETYLTRANSFERASE"/>
    <property type="match status" value="1"/>
</dbReference>
<gene>
    <name evidence="5" type="ORF">DNH61_25085</name>
</gene>
<dbReference type="AlphaFoldDB" id="A0A2W1L2D4"/>
<dbReference type="EMBL" id="QKRB01000060">
    <property type="protein sequence ID" value="PZD93059.1"/>
    <property type="molecule type" value="Genomic_DNA"/>
</dbReference>
<comment type="similarity">
    <text evidence="1 4">Belongs to the antibiotic N-acetyltransferase family.</text>
</comment>
<dbReference type="Pfam" id="PF02522">
    <property type="entry name" value="Antibiotic_NAT"/>
    <property type="match status" value="1"/>
</dbReference>
<comment type="catalytic activity">
    <reaction evidence="4">
        <text>a 2-deoxystreptamine antibiotic + acetyl-CoA = an N(3)-acetyl-2-deoxystreptamine antibiotic + CoA + H(+)</text>
        <dbReference type="Rhea" id="RHEA:12665"/>
        <dbReference type="ChEBI" id="CHEBI:15378"/>
        <dbReference type="ChEBI" id="CHEBI:57287"/>
        <dbReference type="ChEBI" id="CHEBI:57288"/>
        <dbReference type="ChEBI" id="CHEBI:57921"/>
        <dbReference type="ChEBI" id="CHEBI:77452"/>
        <dbReference type="EC" id="2.3.1.81"/>
    </reaction>
</comment>
<dbReference type="EC" id="2.3.1.-" evidence="4"/>
<dbReference type="PANTHER" id="PTHR11104:SF0">
    <property type="entry name" value="SPBETA PROPHAGE-DERIVED AMINOGLYCOSIDE N(3')-ACETYLTRANSFERASE-LIKE PROTEIN YOKD"/>
    <property type="match status" value="1"/>
</dbReference>
<dbReference type="GO" id="GO:0046677">
    <property type="term" value="P:response to antibiotic"/>
    <property type="evidence" value="ECO:0007669"/>
    <property type="project" value="UniProtKB-KW"/>
</dbReference>
<evidence type="ECO:0000256" key="1">
    <source>
        <dbReference type="ARBA" id="ARBA00006383"/>
    </source>
</evidence>
<evidence type="ECO:0000256" key="4">
    <source>
        <dbReference type="RuleBase" id="RU365031"/>
    </source>
</evidence>
<accession>A0A2W1L2D4</accession>
<keyword evidence="3 4" id="KW-0012">Acyltransferase</keyword>
<evidence type="ECO:0000256" key="2">
    <source>
        <dbReference type="ARBA" id="ARBA00022679"/>
    </source>
</evidence>